<keyword evidence="5" id="KW-0418">Kinase</keyword>
<keyword evidence="8" id="KW-0812">Transmembrane</keyword>
<dbReference type="GO" id="GO:0004673">
    <property type="term" value="F:protein histidine kinase activity"/>
    <property type="evidence" value="ECO:0007669"/>
    <property type="project" value="UniProtKB-EC"/>
</dbReference>
<dbReference type="SMART" id="SM00387">
    <property type="entry name" value="HATPase_c"/>
    <property type="match status" value="1"/>
</dbReference>
<keyword evidence="8" id="KW-0472">Membrane</keyword>
<feature type="transmembrane region" description="Helical" evidence="8">
    <location>
        <begin position="333"/>
        <end position="359"/>
    </location>
</feature>
<dbReference type="InterPro" id="IPR050980">
    <property type="entry name" value="2C_sensor_his_kinase"/>
</dbReference>
<keyword evidence="11" id="KW-1185">Reference proteome</keyword>
<sequence>MTPTPPSGPSPDGPPPGVPRPPRAVRIRTLLILVAVVVTLALGLQVAAAAWRLLDQADKIRDDSVTGNKAGVPSYMVLEQMQAERRLTAVRLGGGQVSQQDLEKQRAATDQANASFQHLSSAELPASDRYVYDYVVMVKDKLVGLQEQRRLADSRTGDPQKVLDFYTAAIDQMIRLYQEMSNMDDGGLTYETRPMVGLMHAFEALSREDALIALAGPNRVLTEAQYAEFARNVGVQRFVYGTWVAPYLPAKDKAMYDALVGSPGWAAQTRIEDQVVAQHKTSTNGLVTLPASIQEWQAAREPVRGQTTGLNISRVSGLLDNTFGKAAELRHRAWWLAGFSAAAVLVIVIMVVLIIRTVLRRTNALRKQALSLAEERLPDIVTAFQRGEEVDTADLPCTVGAKDEIGQIGDAVAVLARQASDGAELVYRERQGFERFAEGVTGRSVVLVGVQLRLLDDLMRERDQDVALISKLYGLDHQTVRLRRQIENLQVLSGGVIANPHEEPAHIANLLMDAAGEAAGHERVEKHFLADARVIPSAASELTHVLAELIENGARYSPPDFKVVVRAQPAVHGVTVEIEDRGVGLSPEQYEALNARLGHVPLYAEMAENAAQLGLFVVGRLSARLGLEVTLRRSVYGGTSAVVLIPRSLLAGQGGEPAAAAPAAEATPGAPKPLPIRRPAAAAQPEPAHAHAQDQAHARSSAPGHAQPYPQAHAQPYAEPFAFTRGAADVPAPRGGGRAADAAGYRPVADAEAAPLPKRSRGSHLAEQLRDDTPAAAPAAYAPDSPEAARDMYRGLQAAFDHADHADHVGRAGQSGPAEQSPGTVQPGRLNHPGRADGDPQS</sequence>
<feature type="region of interest" description="Disordered" evidence="7">
    <location>
        <begin position="1"/>
        <end position="21"/>
    </location>
</feature>
<accession>A0AA41Q3I7</accession>
<dbReference type="InterPro" id="IPR005467">
    <property type="entry name" value="His_kinase_dom"/>
</dbReference>
<feature type="transmembrane region" description="Helical" evidence="8">
    <location>
        <begin position="30"/>
        <end position="54"/>
    </location>
</feature>
<feature type="region of interest" description="Disordered" evidence="7">
    <location>
        <begin position="752"/>
        <end position="842"/>
    </location>
</feature>
<evidence type="ECO:0000256" key="3">
    <source>
        <dbReference type="ARBA" id="ARBA00022553"/>
    </source>
</evidence>
<feature type="domain" description="Histidine kinase" evidence="9">
    <location>
        <begin position="541"/>
        <end position="649"/>
    </location>
</feature>
<evidence type="ECO:0000256" key="5">
    <source>
        <dbReference type="ARBA" id="ARBA00022777"/>
    </source>
</evidence>
<dbReference type="PANTHER" id="PTHR44936:SF9">
    <property type="entry name" value="SENSOR PROTEIN CREC"/>
    <property type="match status" value="1"/>
</dbReference>
<dbReference type="GO" id="GO:0000160">
    <property type="term" value="P:phosphorelay signal transduction system"/>
    <property type="evidence" value="ECO:0007669"/>
    <property type="project" value="UniProtKB-KW"/>
</dbReference>
<dbReference type="SUPFAM" id="SSF55874">
    <property type="entry name" value="ATPase domain of HSP90 chaperone/DNA topoisomerase II/histidine kinase"/>
    <property type="match status" value="1"/>
</dbReference>
<feature type="compositionally biased region" description="Low complexity" evidence="7">
    <location>
        <begin position="774"/>
        <end position="786"/>
    </location>
</feature>
<dbReference type="Gene3D" id="3.30.565.10">
    <property type="entry name" value="Histidine kinase-like ATPase, C-terminal domain"/>
    <property type="match status" value="1"/>
</dbReference>
<proteinExistence type="predicted"/>
<feature type="compositionally biased region" description="Low complexity" evidence="7">
    <location>
        <begin position="656"/>
        <end position="669"/>
    </location>
</feature>
<dbReference type="Proteomes" id="UP001165378">
    <property type="component" value="Unassembled WGS sequence"/>
</dbReference>
<dbReference type="RefSeq" id="WP_235054169.1">
    <property type="nucleotide sequence ID" value="NZ_JAKFHA010000012.1"/>
</dbReference>
<dbReference type="PANTHER" id="PTHR44936">
    <property type="entry name" value="SENSOR PROTEIN CREC"/>
    <property type="match status" value="1"/>
</dbReference>
<keyword evidence="3" id="KW-0597">Phosphoprotein</keyword>
<dbReference type="Pfam" id="PF02518">
    <property type="entry name" value="HATPase_c"/>
    <property type="match status" value="1"/>
</dbReference>
<dbReference type="Pfam" id="PF08376">
    <property type="entry name" value="NIT"/>
    <property type="match status" value="1"/>
</dbReference>
<evidence type="ECO:0000256" key="8">
    <source>
        <dbReference type="SAM" id="Phobius"/>
    </source>
</evidence>
<evidence type="ECO:0000256" key="1">
    <source>
        <dbReference type="ARBA" id="ARBA00000085"/>
    </source>
</evidence>
<evidence type="ECO:0000313" key="10">
    <source>
        <dbReference type="EMBL" id="MCF2529749.1"/>
    </source>
</evidence>
<reference evidence="10" key="1">
    <citation type="submission" date="2022-01" db="EMBL/GenBank/DDBJ databases">
        <title>Genome-Based Taxonomic Classification of the Phylum Actinobacteria.</title>
        <authorList>
            <person name="Gao Y."/>
        </authorList>
    </citation>
    <scope>NUCLEOTIDE SEQUENCE</scope>
    <source>
        <strain evidence="10">KLBMP 8922</strain>
    </source>
</reference>
<keyword evidence="8" id="KW-1133">Transmembrane helix</keyword>
<feature type="compositionally biased region" description="Basic and acidic residues" evidence="7">
    <location>
        <begin position="801"/>
        <end position="810"/>
    </location>
</feature>
<evidence type="ECO:0000313" key="11">
    <source>
        <dbReference type="Proteomes" id="UP001165378"/>
    </source>
</evidence>
<dbReference type="InterPro" id="IPR013587">
    <property type="entry name" value="Nitrate/nitrite_sensing"/>
</dbReference>
<feature type="compositionally biased region" description="Low complexity" evidence="7">
    <location>
        <begin position="677"/>
        <end position="687"/>
    </location>
</feature>
<dbReference type="Gene3D" id="6.10.340.10">
    <property type="match status" value="1"/>
</dbReference>
<dbReference type="EC" id="2.7.13.3" evidence="2"/>
<feature type="compositionally biased region" description="Basic and acidic residues" evidence="7">
    <location>
        <begin position="688"/>
        <end position="697"/>
    </location>
</feature>
<evidence type="ECO:0000256" key="7">
    <source>
        <dbReference type="SAM" id="MobiDB-lite"/>
    </source>
</evidence>
<dbReference type="AlphaFoldDB" id="A0AA41Q3I7"/>
<gene>
    <name evidence="10" type="ORF">LZ495_21350</name>
</gene>
<organism evidence="10 11">
    <name type="scientific">Yinghuangia soli</name>
    <dbReference type="NCBI Taxonomy" id="2908204"/>
    <lineage>
        <taxon>Bacteria</taxon>
        <taxon>Bacillati</taxon>
        <taxon>Actinomycetota</taxon>
        <taxon>Actinomycetes</taxon>
        <taxon>Kitasatosporales</taxon>
        <taxon>Streptomycetaceae</taxon>
        <taxon>Yinghuangia</taxon>
    </lineage>
</organism>
<dbReference type="InterPro" id="IPR003594">
    <property type="entry name" value="HATPase_dom"/>
</dbReference>
<dbReference type="PROSITE" id="PS50109">
    <property type="entry name" value="HIS_KIN"/>
    <property type="match status" value="1"/>
</dbReference>
<keyword evidence="4" id="KW-0808">Transferase</keyword>
<evidence type="ECO:0000256" key="4">
    <source>
        <dbReference type="ARBA" id="ARBA00022679"/>
    </source>
</evidence>
<evidence type="ECO:0000256" key="2">
    <source>
        <dbReference type="ARBA" id="ARBA00012438"/>
    </source>
</evidence>
<comment type="caution">
    <text evidence="10">The sequence shown here is derived from an EMBL/GenBank/DDBJ whole genome shotgun (WGS) entry which is preliminary data.</text>
</comment>
<evidence type="ECO:0000259" key="9">
    <source>
        <dbReference type="PROSITE" id="PS50109"/>
    </source>
</evidence>
<evidence type="ECO:0000256" key="6">
    <source>
        <dbReference type="ARBA" id="ARBA00023012"/>
    </source>
</evidence>
<comment type="catalytic activity">
    <reaction evidence="1">
        <text>ATP + protein L-histidine = ADP + protein N-phospho-L-histidine.</text>
        <dbReference type="EC" id="2.7.13.3"/>
    </reaction>
</comment>
<keyword evidence="6" id="KW-0902">Two-component regulatory system</keyword>
<feature type="region of interest" description="Disordered" evidence="7">
    <location>
        <begin position="654"/>
        <end position="712"/>
    </location>
</feature>
<dbReference type="InterPro" id="IPR036890">
    <property type="entry name" value="HATPase_C_sf"/>
</dbReference>
<name>A0AA41Q3I7_9ACTN</name>
<protein>
    <recommendedName>
        <fullName evidence="2">histidine kinase</fullName>
        <ecNumber evidence="2">2.7.13.3</ecNumber>
    </recommendedName>
</protein>
<dbReference type="EMBL" id="JAKFHA010000012">
    <property type="protein sequence ID" value="MCF2529749.1"/>
    <property type="molecule type" value="Genomic_DNA"/>
</dbReference>